<feature type="domain" description="GGDEF" evidence="3">
    <location>
        <begin position="167"/>
        <end position="299"/>
    </location>
</feature>
<evidence type="ECO:0000256" key="2">
    <source>
        <dbReference type="ARBA" id="ARBA00034247"/>
    </source>
</evidence>
<accession>A0A974PK29</accession>
<dbReference type="NCBIfam" id="TIGR00254">
    <property type="entry name" value="GGDEF"/>
    <property type="match status" value="1"/>
</dbReference>
<dbReference type="InterPro" id="IPR050469">
    <property type="entry name" value="Diguanylate_Cyclase"/>
</dbReference>
<dbReference type="Gene3D" id="3.30.70.270">
    <property type="match status" value="1"/>
</dbReference>
<dbReference type="PANTHER" id="PTHR45138">
    <property type="entry name" value="REGULATORY COMPONENTS OF SENSORY TRANSDUCTION SYSTEM"/>
    <property type="match status" value="1"/>
</dbReference>
<gene>
    <name evidence="4" type="ORF">EZH22_16840</name>
</gene>
<dbReference type="EMBL" id="CP063362">
    <property type="protein sequence ID" value="QRG04818.1"/>
    <property type="molecule type" value="Genomic_DNA"/>
</dbReference>
<sequence>MSEISDQLLALYETTPVLVAAYDAFDRLRYANAAFRAAFHVEPGEAPTWAELMRRNHRMGRGTVVNTPDMEAWLVSTISRRGKESYRAFETDLADGRWLLMTEAVSADGWMLCIASEITSFRPDERTVRQDRDLALRAAHTDDLTGISNRRFVTARVGDMLAPGGPGGGCLCVLDLDNFKYINDRYGHQAGDVILRDFATRINGQVRRSDCFGRVGGEEFVLVLPATGVVEAELIVERMLAVVRLSRPLPQRPDFAYTFSAGIAEARPDDSFSDIYGRADRALYVAKMEGRNRIHVDDEMAPPAAGVG</sequence>
<dbReference type="InterPro" id="IPR029787">
    <property type="entry name" value="Nucleotide_cyclase"/>
</dbReference>
<dbReference type="RefSeq" id="WP_203191695.1">
    <property type="nucleotide sequence ID" value="NZ_CP063362.1"/>
</dbReference>
<dbReference type="PROSITE" id="PS50887">
    <property type="entry name" value="GGDEF"/>
    <property type="match status" value="1"/>
</dbReference>
<keyword evidence="5" id="KW-1185">Reference proteome</keyword>
<dbReference type="EC" id="2.7.7.65" evidence="1"/>
<organism evidence="4 5">
    <name type="scientific">Xanthobacter dioxanivorans</name>
    <dbReference type="NCBI Taxonomy" id="2528964"/>
    <lineage>
        <taxon>Bacteria</taxon>
        <taxon>Pseudomonadati</taxon>
        <taxon>Pseudomonadota</taxon>
        <taxon>Alphaproteobacteria</taxon>
        <taxon>Hyphomicrobiales</taxon>
        <taxon>Xanthobacteraceae</taxon>
        <taxon>Xanthobacter</taxon>
    </lineage>
</organism>
<dbReference type="SMART" id="SM00267">
    <property type="entry name" value="GGDEF"/>
    <property type="match status" value="1"/>
</dbReference>
<name>A0A974PK29_9HYPH</name>
<evidence type="ECO:0000313" key="4">
    <source>
        <dbReference type="EMBL" id="QRG04818.1"/>
    </source>
</evidence>
<dbReference type="Proteomes" id="UP000596427">
    <property type="component" value="Chromosome"/>
</dbReference>
<comment type="catalytic activity">
    <reaction evidence="2">
        <text>2 GTP = 3',3'-c-di-GMP + 2 diphosphate</text>
        <dbReference type="Rhea" id="RHEA:24898"/>
        <dbReference type="ChEBI" id="CHEBI:33019"/>
        <dbReference type="ChEBI" id="CHEBI:37565"/>
        <dbReference type="ChEBI" id="CHEBI:58805"/>
        <dbReference type="EC" id="2.7.7.65"/>
    </reaction>
</comment>
<reference evidence="4 5" key="1">
    <citation type="submission" date="2020-10" db="EMBL/GenBank/DDBJ databases">
        <title>Degradation of 1,4-Dioxane by Xanthobacter sp. YN2, via a Novel Group-2 Soluble Di-Iron Monooxygenase.</title>
        <authorList>
            <person name="Ma F."/>
            <person name="Wang Y."/>
            <person name="Yang J."/>
            <person name="Guo H."/>
            <person name="Su D."/>
            <person name="Yu L."/>
        </authorList>
    </citation>
    <scope>NUCLEOTIDE SEQUENCE [LARGE SCALE GENOMIC DNA]</scope>
    <source>
        <strain evidence="4 5">YN2</strain>
    </source>
</reference>
<dbReference type="GO" id="GO:0052621">
    <property type="term" value="F:diguanylate cyclase activity"/>
    <property type="evidence" value="ECO:0007669"/>
    <property type="project" value="UniProtKB-EC"/>
</dbReference>
<dbReference type="Pfam" id="PF00990">
    <property type="entry name" value="GGDEF"/>
    <property type="match status" value="1"/>
</dbReference>
<proteinExistence type="predicted"/>
<evidence type="ECO:0000256" key="1">
    <source>
        <dbReference type="ARBA" id="ARBA00012528"/>
    </source>
</evidence>
<protein>
    <recommendedName>
        <fullName evidence="1">diguanylate cyclase</fullName>
        <ecNumber evidence="1">2.7.7.65</ecNumber>
    </recommendedName>
</protein>
<dbReference type="InterPro" id="IPR043128">
    <property type="entry name" value="Rev_trsase/Diguanyl_cyclase"/>
</dbReference>
<dbReference type="CDD" id="cd01949">
    <property type="entry name" value="GGDEF"/>
    <property type="match status" value="1"/>
</dbReference>
<dbReference type="AlphaFoldDB" id="A0A974PK29"/>
<dbReference type="PANTHER" id="PTHR45138:SF9">
    <property type="entry name" value="DIGUANYLATE CYCLASE DGCM-RELATED"/>
    <property type="match status" value="1"/>
</dbReference>
<evidence type="ECO:0000259" key="3">
    <source>
        <dbReference type="PROSITE" id="PS50887"/>
    </source>
</evidence>
<evidence type="ECO:0000313" key="5">
    <source>
        <dbReference type="Proteomes" id="UP000596427"/>
    </source>
</evidence>
<dbReference type="SUPFAM" id="SSF55073">
    <property type="entry name" value="Nucleotide cyclase"/>
    <property type="match status" value="1"/>
</dbReference>
<dbReference type="InterPro" id="IPR000160">
    <property type="entry name" value="GGDEF_dom"/>
</dbReference>
<dbReference type="KEGG" id="xdi:EZH22_16840"/>